<accession>A0ABS5NUT8</accession>
<feature type="transmembrane region" description="Helical" evidence="14">
    <location>
        <begin position="165"/>
        <end position="188"/>
    </location>
</feature>
<comment type="subcellular location">
    <subcellularLocation>
        <location evidence="2">Cell membrane</location>
        <topology evidence="2">Multi-pass membrane protein</topology>
    </subcellularLocation>
</comment>
<keyword evidence="18" id="KW-1185">Reference proteome</keyword>
<evidence type="ECO:0000256" key="12">
    <source>
        <dbReference type="ARBA" id="ARBA00023012"/>
    </source>
</evidence>
<evidence type="ECO:0000256" key="4">
    <source>
        <dbReference type="ARBA" id="ARBA00022475"/>
    </source>
</evidence>
<feature type="domain" description="Histidine kinase" evidence="15">
    <location>
        <begin position="249"/>
        <end position="464"/>
    </location>
</feature>
<dbReference type="SUPFAM" id="SSF55874">
    <property type="entry name" value="ATPase domain of HSP90 chaperone/DNA topoisomerase II/histidine kinase"/>
    <property type="match status" value="1"/>
</dbReference>
<comment type="catalytic activity">
    <reaction evidence="1">
        <text>ATP + protein L-histidine = ADP + protein N-phospho-L-histidine.</text>
        <dbReference type="EC" id="2.7.13.3"/>
    </reaction>
</comment>
<keyword evidence="9" id="KW-0418">Kinase</keyword>
<keyword evidence="7 14" id="KW-0812">Transmembrane</keyword>
<dbReference type="PANTHER" id="PTHR45528:SF1">
    <property type="entry name" value="SENSOR HISTIDINE KINASE CPXA"/>
    <property type="match status" value="1"/>
</dbReference>
<gene>
    <name evidence="17" type="ORF">KHA94_11860</name>
</gene>
<dbReference type="InterPro" id="IPR004358">
    <property type="entry name" value="Sig_transdc_His_kin-like_C"/>
</dbReference>
<dbReference type="CDD" id="cd06225">
    <property type="entry name" value="HAMP"/>
    <property type="match status" value="1"/>
</dbReference>
<feature type="domain" description="HAMP" evidence="16">
    <location>
        <begin position="189"/>
        <end position="241"/>
    </location>
</feature>
<dbReference type="PANTHER" id="PTHR45528">
    <property type="entry name" value="SENSOR HISTIDINE KINASE CPXA"/>
    <property type="match status" value="1"/>
</dbReference>
<keyword evidence="6" id="KW-0808">Transferase</keyword>
<keyword evidence="13 14" id="KW-0472">Membrane</keyword>
<dbReference type="Pfam" id="PF02518">
    <property type="entry name" value="HATPase_c"/>
    <property type="match status" value="1"/>
</dbReference>
<organism evidence="17 18">
    <name type="scientific">Cytobacillus citreus</name>
    <dbReference type="NCBI Taxonomy" id="2833586"/>
    <lineage>
        <taxon>Bacteria</taxon>
        <taxon>Bacillati</taxon>
        <taxon>Bacillota</taxon>
        <taxon>Bacilli</taxon>
        <taxon>Bacillales</taxon>
        <taxon>Bacillaceae</taxon>
        <taxon>Cytobacillus</taxon>
    </lineage>
</organism>
<evidence type="ECO:0000256" key="7">
    <source>
        <dbReference type="ARBA" id="ARBA00022692"/>
    </source>
</evidence>
<evidence type="ECO:0000256" key="11">
    <source>
        <dbReference type="ARBA" id="ARBA00022989"/>
    </source>
</evidence>
<reference evidence="17 18" key="1">
    <citation type="submission" date="2021-05" db="EMBL/GenBank/DDBJ databases">
        <title>Novel Bacillus species.</title>
        <authorList>
            <person name="Liu G."/>
        </authorList>
    </citation>
    <scope>NUCLEOTIDE SEQUENCE [LARGE SCALE GENOMIC DNA]</scope>
    <source>
        <strain evidence="17 18">FJAT-49705</strain>
    </source>
</reference>
<name>A0ABS5NUT8_9BACI</name>
<dbReference type="SUPFAM" id="SSF158472">
    <property type="entry name" value="HAMP domain-like"/>
    <property type="match status" value="1"/>
</dbReference>
<dbReference type="InterPro" id="IPR050398">
    <property type="entry name" value="HssS/ArlS-like"/>
</dbReference>
<keyword evidence="12" id="KW-0902">Two-component regulatory system</keyword>
<dbReference type="InterPro" id="IPR036890">
    <property type="entry name" value="HATPase_C_sf"/>
</dbReference>
<dbReference type="EC" id="2.7.13.3" evidence="3"/>
<evidence type="ECO:0000256" key="1">
    <source>
        <dbReference type="ARBA" id="ARBA00000085"/>
    </source>
</evidence>
<dbReference type="Proteomes" id="UP000681027">
    <property type="component" value="Unassembled WGS sequence"/>
</dbReference>
<evidence type="ECO:0000256" key="9">
    <source>
        <dbReference type="ARBA" id="ARBA00022777"/>
    </source>
</evidence>
<dbReference type="SMART" id="SM00388">
    <property type="entry name" value="HisKA"/>
    <property type="match status" value="1"/>
</dbReference>
<dbReference type="InterPro" id="IPR003594">
    <property type="entry name" value="HATPase_dom"/>
</dbReference>
<dbReference type="InterPro" id="IPR003661">
    <property type="entry name" value="HisK_dim/P_dom"/>
</dbReference>
<dbReference type="PROSITE" id="PS50109">
    <property type="entry name" value="HIS_KIN"/>
    <property type="match status" value="1"/>
</dbReference>
<dbReference type="InterPro" id="IPR036097">
    <property type="entry name" value="HisK_dim/P_sf"/>
</dbReference>
<dbReference type="Gene3D" id="6.10.340.10">
    <property type="match status" value="1"/>
</dbReference>
<dbReference type="PRINTS" id="PR00344">
    <property type="entry name" value="BCTRLSENSOR"/>
</dbReference>
<evidence type="ECO:0000259" key="16">
    <source>
        <dbReference type="PROSITE" id="PS50885"/>
    </source>
</evidence>
<evidence type="ECO:0000256" key="10">
    <source>
        <dbReference type="ARBA" id="ARBA00022840"/>
    </source>
</evidence>
<comment type="caution">
    <text evidence="17">The sequence shown here is derived from an EMBL/GenBank/DDBJ whole genome shotgun (WGS) entry which is preliminary data.</text>
</comment>
<dbReference type="EMBL" id="JAGYPM010000003">
    <property type="protein sequence ID" value="MBS4190878.1"/>
    <property type="molecule type" value="Genomic_DNA"/>
</dbReference>
<evidence type="ECO:0000256" key="13">
    <source>
        <dbReference type="ARBA" id="ARBA00023136"/>
    </source>
</evidence>
<dbReference type="InterPro" id="IPR005467">
    <property type="entry name" value="His_kinase_dom"/>
</dbReference>
<evidence type="ECO:0000256" key="14">
    <source>
        <dbReference type="SAM" id="Phobius"/>
    </source>
</evidence>
<evidence type="ECO:0000256" key="6">
    <source>
        <dbReference type="ARBA" id="ARBA00022679"/>
    </source>
</evidence>
<evidence type="ECO:0000256" key="2">
    <source>
        <dbReference type="ARBA" id="ARBA00004651"/>
    </source>
</evidence>
<dbReference type="Gene3D" id="1.10.287.130">
    <property type="match status" value="1"/>
</dbReference>
<keyword evidence="4" id="KW-1003">Cell membrane</keyword>
<dbReference type="SMART" id="SM00387">
    <property type="entry name" value="HATPase_c"/>
    <property type="match status" value="1"/>
</dbReference>
<sequence length="465" mass="52853">MSFITDSLTKKLWLTITAAIVITILYSYFLSYLFYEKLYVKNVEAALVEEGARLASEYEGGPLSQELKDKIEWYSTKSESEIFIVSNPRELSACLPFEIDYESLINGAEREELLNGNPVQKIGYEERFDRKIMAVVFPLLDESRLEGIIYLYLPLAKISEVTTDFAYLWMIAAFLFLIIALFFGTYLVRRLTKPLIEMKKAAESVSRGDYSIKLNNASTDEIGQLANAFNHMATSIQEEDDRKKDFLANVSHELRTPISYVKGYSEALISGIVKKEESNRYLSLIHREAVRMERLVGDLLDLSKLDSDEYKLEKIPLPLAQLIEDSLQKYVPIMREKNLKLQLHLDPDIIINGDEGRIEQIIQNIMDNSIRYTNEGEISLKLYKVNEGCCIEITDSGIGIPEEDLGKIKQRFFRVNKGRTRNDGGTGLGLAIAEKLVNLHNGTLTIKSKLGKGTTVKIELPVIME</sequence>
<feature type="transmembrane region" description="Helical" evidence="14">
    <location>
        <begin position="12"/>
        <end position="35"/>
    </location>
</feature>
<evidence type="ECO:0000256" key="5">
    <source>
        <dbReference type="ARBA" id="ARBA00022553"/>
    </source>
</evidence>
<evidence type="ECO:0000256" key="8">
    <source>
        <dbReference type="ARBA" id="ARBA00022741"/>
    </source>
</evidence>
<dbReference type="Pfam" id="PF00672">
    <property type="entry name" value="HAMP"/>
    <property type="match status" value="1"/>
</dbReference>
<dbReference type="PROSITE" id="PS50885">
    <property type="entry name" value="HAMP"/>
    <property type="match status" value="1"/>
</dbReference>
<keyword evidence="10" id="KW-0067">ATP-binding</keyword>
<evidence type="ECO:0000256" key="3">
    <source>
        <dbReference type="ARBA" id="ARBA00012438"/>
    </source>
</evidence>
<evidence type="ECO:0000313" key="17">
    <source>
        <dbReference type="EMBL" id="MBS4190878.1"/>
    </source>
</evidence>
<keyword evidence="11 14" id="KW-1133">Transmembrane helix</keyword>
<keyword evidence="5" id="KW-0597">Phosphoprotein</keyword>
<evidence type="ECO:0000313" key="18">
    <source>
        <dbReference type="Proteomes" id="UP000681027"/>
    </source>
</evidence>
<dbReference type="CDD" id="cd00082">
    <property type="entry name" value="HisKA"/>
    <property type="match status" value="1"/>
</dbReference>
<dbReference type="InterPro" id="IPR003660">
    <property type="entry name" value="HAMP_dom"/>
</dbReference>
<keyword evidence="8" id="KW-0547">Nucleotide-binding</keyword>
<dbReference type="RefSeq" id="WP_213102359.1">
    <property type="nucleotide sequence ID" value="NZ_JAGYPM010000003.1"/>
</dbReference>
<protein>
    <recommendedName>
        <fullName evidence="3">histidine kinase</fullName>
        <ecNumber evidence="3">2.7.13.3</ecNumber>
    </recommendedName>
</protein>
<evidence type="ECO:0000259" key="15">
    <source>
        <dbReference type="PROSITE" id="PS50109"/>
    </source>
</evidence>
<proteinExistence type="predicted"/>
<dbReference type="Pfam" id="PF00512">
    <property type="entry name" value="HisKA"/>
    <property type="match status" value="1"/>
</dbReference>
<dbReference type="SMART" id="SM00304">
    <property type="entry name" value="HAMP"/>
    <property type="match status" value="1"/>
</dbReference>
<dbReference type="SUPFAM" id="SSF47384">
    <property type="entry name" value="Homodimeric domain of signal transducing histidine kinase"/>
    <property type="match status" value="1"/>
</dbReference>
<dbReference type="Gene3D" id="3.30.565.10">
    <property type="entry name" value="Histidine kinase-like ATPase, C-terminal domain"/>
    <property type="match status" value="1"/>
</dbReference>